<dbReference type="EMBL" id="AZMM01016351">
    <property type="protein sequence ID" value="ETJ29108.1"/>
    <property type="molecule type" value="Genomic_DNA"/>
</dbReference>
<comment type="caution">
    <text evidence="4">The sequence shown here is derived from an EMBL/GenBank/DDBJ whole genome shotgun (WGS) entry which is preliminary data.</text>
</comment>
<protein>
    <submittedName>
        <fullName evidence="4">ABC transporter, ATP-binding protein</fullName>
    </submittedName>
</protein>
<gene>
    <name evidence="4" type="ORF">Q604_UNBC16351G0001</name>
</gene>
<keyword evidence="2 4" id="KW-0067">ATP-binding</keyword>
<dbReference type="AlphaFoldDB" id="W1XFJ6"/>
<accession>W1XFJ6</accession>
<dbReference type="InterPro" id="IPR032781">
    <property type="entry name" value="ABC_tran_Xtn"/>
</dbReference>
<evidence type="ECO:0000256" key="2">
    <source>
        <dbReference type="ARBA" id="ARBA00022840"/>
    </source>
</evidence>
<dbReference type="GO" id="GO:0005524">
    <property type="term" value="F:ATP binding"/>
    <property type="evidence" value="ECO:0007669"/>
    <property type="project" value="UniProtKB-KW"/>
</dbReference>
<name>W1XFJ6_9ZZZZ</name>
<feature type="non-terminal residue" evidence="4">
    <location>
        <position position="49"/>
    </location>
</feature>
<organism evidence="4">
    <name type="scientific">human gut metagenome</name>
    <dbReference type="NCBI Taxonomy" id="408170"/>
    <lineage>
        <taxon>unclassified sequences</taxon>
        <taxon>metagenomes</taxon>
        <taxon>organismal metagenomes</taxon>
    </lineage>
</organism>
<evidence type="ECO:0000256" key="1">
    <source>
        <dbReference type="ARBA" id="ARBA00022741"/>
    </source>
</evidence>
<sequence>MENYIAKNKVRAATAKMAKGRQKQLDKIDRIEAPTIASVKPSITFKYLE</sequence>
<proteinExistence type="predicted"/>
<keyword evidence="1" id="KW-0547">Nucleotide-binding</keyword>
<evidence type="ECO:0000313" key="4">
    <source>
        <dbReference type="EMBL" id="ETJ29108.1"/>
    </source>
</evidence>
<dbReference type="Pfam" id="PF12848">
    <property type="entry name" value="ABC_tran_Xtn"/>
    <property type="match status" value="1"/>
</dbReference>
<feature type="domain" description="ABC-transporter extension" evidence="3">
    <location>
        <begin position="1"/>
        <end position="45"/>
    </location>
</feature>
<reference evidence="4" key="1">
    <citation type="submission" date="2013-12" db="EMBL/GenBank/DDBJ databases">
        <title>A Varibaculum cambriense genome reconstructed from a premature infant gut community with otherwise low bacterial novelty that shifts toward anaerobic metabolism during the third week of life.</title>
        <authorList>
            <person name="Brown C.T."/>
            <person name="Sharon I."/>
            <person name="Thomas B.C."/>
            <person name="Castelle C.J."/>
            <person name="Morowitz M.J."/>
            <person name="Banfield J.F."/>
        </authorList>
    </citation>
    <scope>NUCLEOTIDE SEQUENCE</scope>
</reference>
<evidence type="ECO:0000259" key="3">
    <source>
        <dbReference type="Pfam" id="PF12848"/>
    </source>
</evidence>